<name>A0A4D7AL02_9FIRM</name>
<proteinExistence type="predicted"/>
<evidence type="ECO:0000313" key="3">
    <source>
        <dbReference type="Proteomes" id="UP000298642"/>
    </source>
</evidence>
<dbReference type="GO" id="GO:0003677">
    <property type="term" value="F:DNA binding"/>
    <property type="evidence" value="ECO:0007669"/>
    <property type="project" value="InterPro"/>
</dbReference>
<dbReference type="PROSITE" id="PS50943">
    <property type="entry name" value="HTH_CROC1"/>
    <property type="match status" value="1"/>
</dbReference>
<dbReference type="AlphaFoldDB" id="A0A4D7AL02"/>
<reference evidence="3" key="1">
    <citation type="submission" date="2018-12" db="EMBL/GenBank/DDBJ databases">
        <title>Dusodibacter welbiota gen. nov., sp. nov., isolated from human faeces and emended description of the Oscillibacter genus.</title>
        <authorList>
            <person name="Le Roy T."/>
            <person name="Van der Smissen P."/>
            <person name="Delzenne N."/>
            <person name="Muccioli G."/>
            <person name="Collet J.F."/>
            <person name="Cani P.D."/>
        </authorList>
    </citation>
    <scope>NUCLEOTIDE SEQUENCE [LARGE SCALE GENOMIC DNA]</scope>
    <source>
        <strain evidence="3">J115</strain>
    </source>
</reference>
<evidence type="ECO:0000259" key="1">
    <source>
        <dbReference type="PROSITE" id="PS50943"/>
    </source>
</evidence>
<sequence length="110" mass="12395">MTKQERVAMGHRLRQQRTLLGLTREEFAELADISAGYYGQIEVGTSQMSIDTLIKLSKTSQLSMEYILLGEEIQPDADLTAIEALLARCTPREVRLAEKVLRLFLLRGDA</sequence>
<dbReference type="SUPFAM" id="SSF47413">
    <property type="entry name" value="lambda repressor-like DNA-binding domains"/>
    <property type="match status" value="1"/>
</dbReference>
<keyword evidence="3" id="KW-1185">Reference proteome</keyword>
<dbReference type="GeneID" id="89520377"/>
<dbReference type="KEGG" id="obj:EIO64_11455"/>
<dbReference type="CDD" id="cd00093">
    <property type="entry name" value="HTH_XRE"/>
    <property type="match status" value="1"/>
</dbReference>
<dbReference type="RefSeq" id="WP_021749716.1">
    <property type="nucleotide sequence ID" value="NZ_CAUWCU010000018.1"/>
</dbReference>
<dbReference type="Gene3D" id="1.10.260.40">
    <property type="entry name" value="lambda repressor-like DNA-binding domains"/>
    <property type="match status" value="1"/>
</dbReference>
<organism evidence="2 3">
    <name type="scientific">Dysosmobacter welbionis</name>
    <dbReference type="NCBI Taxonomy" id="2093857"/>
    <lineage>
        <taxon>Bacteria</taxon>
        <taxon>Bacillati</taxon>
        <taxon>Bacillota</taxon>
        <taxon>Clostridia</taxon>
        <taxon>Eubacteriales</taxon>
        <taxon>Oscillospiraceae</taxon>
        <taxon>Dysosmobacter</taxon>
    </lineage>
</organism>
<accession>A0A4D7AL02</accession>
<dbReference type="Proteomes" id="UP000298642">
    <property type="component" value="Chromosome"/>
</dbReference>
<dbReference type="InterPro" id="IPR001387">
    <property type="entry name" value="Cro/C1-type_HTH"/>
</dbReference>
<evidence type="ECO:0000313" key="2">
    <source>
        <dbReference type="EMBL" id="QCI59759.1"/>
    </source>
</evidence>
<dbReference type="Pfam" id="PF01381">
    <property type="entry name" value="HTH_3"/>
    <property type="match status" value="1"/>
</dbReference>
<dbReference type="SMART" id="SM00530">
    <property type="entry name" value="HTH_XRE"/>
    <property type="match status" value="1"/>
</dbReference>
<gene>
    <name evidence="2" type="ORF">EIO64_11455</name>
</gene>
<feature type="domain" description="HTH cro/C1-type" evidence="1">
    <location>
        <begin position="13"/>
        <end position="67"/>
    </location>
</feature>
<dbReference type="InterPro" id="IPR010982">
    <property type="entry name" value="Lambda_DNA-bd_dom_sf"/>
</dbReference>
<dbReference type="EMBL" id="CP034413">
    <property type="protein sequence ID" value="QCI59759.1"/>
    <property type="molecule type" value="Genomic_DNA"/>
</dbReference>
<protein>
    <submittedName>
        <fullName evidence="2">Helix-turn-helix domain-containing protein</fullName>
    </submittedName>
</protein>